<dbReference type="InterPro" id="IPR013216">
    <property type="entry name" value="Methyltransf_11"/>
</dbReference>
<dbReference type="Gene3D" id="3.40.50.150">
    <property type="entry name" value="Vaccinia Virus protein VP39"/>
    <property type="match status" value="1"/>
</dbReference>
<keyword evidence="2" id="KW-0489">Methyltransferase</keyword>
<dbReference type="Proteomes" id="UP000541352">
    <property type="component" value="Unassembled WGS sequence"/>
</dbReference>
<dbReference type="InterPro" id="IPR052356">
    <property type="entry name" value="Thiol_S-MT"/>
</dbReference>
<dbReference type="GO" id="GO:0008757">
    <property type="term" value="F:S-adenosylmethionine-dependent methyltransferase activity"/>
    <property type="evidence" value="ECO:0007669"/>
    <property type="project" value="InterPro"/>
</dbReference>
<protein>
    <submittedName>
        <fullName evidence="2">Ubiquinone/menaquinone biosynthesis C-methylase UbiE</fullName>
    </submittedName>
</protein>
<evidence type="ECO:0000313" key="2">
    <source>
        <dbReference type="EMBL" id="MBB3839603.1"/>
    </source>
</evidence>
<name>A0A7W5ZMK3_9BACT</name>
<dbReference type="CDD" id="cd02440">
    <property type="entry name" value="AdoMet_MTases"/>
    <property type="match status" value="1"/>
</dbReference>
<sequence>MTQSDYKEKYFLNPSIKYNGYASYPIRLSIRKAIEELKNKIEGEVIDIGCGVMPYKELLIQNNKISKYTGIDWEGGSYEHISKPDLYWDGRKIPLSDNSVDWVIATEILEHYFDTKLILDEIKRVLKPGGKLFFTVPFVMTLHEVPYDEFRFTPFSLQKYFELVGYSKYEIKPLGGINFSLAIMYGNWVQNKSLCKVLRKILPILLHPFYVLLIKKDLKTEFINSAYPSGLFGFVEK</sequence>
<keyword evidence="2" id="KW-0808">Transferase</keyword>
<dbReference type="EMBL" id="JACIBY010000007">
    <property type="protein sequence ID" value="MBB3839603.1"/>
    <property type="molecule type" value="Genomic_DNA"/>
</dbReference>
<dbReference type="AlphaFoldDB" id="A0A7W5ZMK3"/>
<dbReference type="PANTHER" id="PTHR45036:SF1">
    <property type="entry name" value="METHYLTRANSFERASE LIKE 7A"/>
    <property type="match status" value="1"/>
</dbReference>
<keyword evidence="2" id="KW-0830">Ubiquinone</keyword>
<organism evidence="2 3">
    <name type="scientific">Runella defluvii</name>
    <dbReference type="NCBI Taxonomy" id="370973"/>
    <lineage>
        <taxon>Bacteria</taxon>
        <taxon>Pseudomonadati</taxon>
        <taxon>Bacteroidota</taxon>
        <taxon>Cytophagia</taxon>
        <taxon>Cytophagales</taxon>
        <taxon>Spirosomataceae</taxon>
        <taxon>Runella</taxon>
    </lineage>
</organism>
<dbReference type="SUPFAM" id="SSF53335">
    <property type="entry name" value="S-adenosyl-L-methionine-dependent methyltransferases"/>
    <property type="match status" value="1"/>
</dbReference>
<gene>
    <name evidence="2" type="ORF">FHS57_003612</name>
</gene>
<evidence type="ECO:0000259" key="1">
    <source>
        <dbReference type="Pfam" id="PF08241"/>
    </source>
</evidence>
<dbReference type="RefSeq" id="WP_183976017.1">
    <property type="nucleotide sequence ID" value="NZ_JACIBY010000007.1"/>
</dbReference>
<dbReference type="PANTHER" id="PTHR45036">
    <property type="entry name" value="METHYLTRANSFERASE LIKE 7B"/>
    <property type="match status" value="1"/>
</dbReference>
<evidence type="ECO:0000313" key="3">
    <source>
        <dbReference type="Proteomes" id="UP000541352"/>
    </source>
</evidence>
<dbReference type="GO" id="GO:0032259">
    <property type="term" value="P:methylation"/>
    <property type="evidence" value="ECO:0007669"/>
    <property type="project" value="UniProtKB-KW"/>
</dbReference>
<reference evidence="2 3" key="1">
    <citation type="submission" date="2020-08" db="EMBL/GenBank/DDBJ databases">
        <title>Genomic Encyclopedia of Type Strains, Phase IV (KMG-IV): sequencing the most valuable type-strain genomes for metagenomic binning, comparative biology and taxonomic classification.</title>
        <authorList>
            <person name="Goeker M."/>
        </authorList>
    </citation>
    <scope>NUCLEOTIDE SEQUENCE [LARGE SCALE GENOMIC DNA]</scope>
    <source>
        <strain evidence="2 3">DSM 17976</strain>
    </source>
</reference>
<accession>A0A7W5ZMK3</accession>
<keyword evidence="3" id="KW-1185">Reference proteome</keyword>
<feature type="domain" description="Methyltransferase type 11" evidence="1">
    <location>
        <begin position="47"/>
        <end position="134"/>
    </location>
</feature>
<proteinExistence type="predicted"/>
<dbReference type="InterPro" id="IPR029063">
    <property type="entry name" value="SAM-dependent_MTases_sf"/>
</dbReference>
<comment type="caution">
    <text evidence="2">The sequence shown here is derived from an EMBL/GenBank/DDBJ whole genome shotgun (WGS) entry which is preliminary data.</text>
</comment>
<dbReference type="Pfam" id="PF08241">
    <property type="entry name" value="Methyltransf_11"/>
    <property type="match status" value="1"/>
</dbReference>